<evidence type="ECO:0000313" key="2">
    <source>
        <dbReference type="EMBL" id="MET1255492.1"/>
    </source>
</evidence>
<dbReference type="Pfam" id="PF16108">
    <property type="entry name" value="DUF4826"/>
    <property type="match status" value="1"/>
</dbReference>
<sequence>MTAQRQENNTAETENNQQEKINQWNQSELVKIQKFCFSKGIQIAEFKRERCLSIPPVIGIWYIKSKKQNEDFWIISGEFPTDVAPVNVAKDERDVIRYFSMSWHLKAARIEEALAEGKQIGDRETQQKFVKELIEKAEQLSLIHRDEKLWANSGLNISNK</sequence>
<dbReference type="Proteomes" id="UP001548189">
    <property type="component" value="Unassembled WGS sequence"/>
</dbReference>
<feature type="compositionally biased region" description="Low complexity" evidence="1">
    <location>
        <begin position="1"/>
        <end position="19"/>
    </location>
</feature>
<organism evidence="2 3">
    <name type="scientific">Aliikangiella maris</name>
    <dbReference type="NCBI Taxonomy" id="3162458"/>
    <lineage>
        <taxon>Bacteria</taxon>
        <taxon>Pseudomonadati</taxon>
        <taxon>Pseudomonadota</taxon>
        <taxon>Gammaproteobacteria</taxon>
        <taxon>Oceanospirillales</taxon>
        <taxon>Pleioneaceae</taxon>
        <taxon>Aliikangiella</taxon>
    </lineage>
</organism>
<protein>
    <submittedName>
        <fullName evidence="2">DUF4826 family protein</fullName>
    </submittedName>
</protein>
<feature type="region of interest" description="Disordered" evidence="1">
    <location>
        <begin position="1"/>
        <end position="20"/>
    </location>
</feature>
<proteinExistence type="predicted"/>
<comment type="caution">
    <text evidence="2">The sequence shown here is derived from an EMBL/GenBank/DDBJ whole genome shotgun (WGS) entry which is preliminary data.</text>
</comment>
<name>A0ABV2BU93_9GAMM</name>
<evidence type="ECO:0000313" key="3">
    <source>
        <dbReference type="Proteomes" id="UP001548189"/>
    </source>
</evidence>
<keyword evidence="3" id="KW-1185">Reference proteome</keyword>
<reference evidence="2 3" key="1">
    <citation type="submission" date="2024-06" db="EMBL/GenBank/DDBJ databases">
        <authorList>
            <person name="Li F."/>
        </authorList>
    </citation>
    <scope>NUCLEOTIDE SEQUENCE [LARGE SCALE GENOMIC DNA]</scope>
    <source>
        <strain evidence="2 3">GXAS 311</strain>
    </source>
</reference>
<gene>
    <name evidence="2" type="ORF">ABVT43_10170</name>
</gene>
<dbReference type="InterPro" id="IPR032251">
    <property type="entry name" value="DUF4826"/>
</dbReference>
<dbReference type="EMBL" id="JBEVCJ010000010">
    <property type="protein sequence ID" value="MET1255492.1"/>
    <property type="molecule type" value="Genomic_DNA"/>
</dbReference>
<accession>A0ABV2BU93</accession>
<evidence type="ECO:0000256" key="1">
    <source>
        <dbReference type="SAM" id="MobiDB-lite"/>
    </source>
</evidence>
<dbReference type="RefSeq" id="WP_353896078.1">
    <property type="nucleotide sequence ID" value="NZ_JBEVCJ010000010.1"/>
</dbReference>